<reference evidence="1 2" key="1">
    <citation type="submission" date="2017-09" db="EMBL/GenBank/DDBJ databases">
        <title>Depth-based differentiation of microbial function through sediment-hosted aquifers and enrichment of novel symbionts in the deep terrestrial subsurface.</title>
        <authorList>
            <person name="Probst A.J."/>
            <person name="Ladd B."/>
            <person name="Jarett J.K."/>
            <person name="Geller-Mcgrath D.E."/>
            <person name="Sieber C.M."/>
            <person name="Emerson J.B."/>
            <person name="Anantharaman K."/>
            <person name="Thomas B.C."/>
            <person name="Malmstrom R."/>
            <person name="Stieglmeier M."/>
            <person name="Klingl A."/>
            <person name="Woyke T."/>
            <person name="Ryan C.M."/>
            <person name="Banfield J.F."/>
        </authorList>
    </citation>
    <scope>NUCLEOTIDE SEQUENCE [LARGE SCALE GENOMIC DNA]</scope>
    <source>
        <strain evidence="1">CG11_big_fil_rev_8_21_14_0_20_46_11</strain>
    </source>
</reference>
<protein>
    <recommendedName>
        <fullName evidence="3">CHAT domain-containing protein</fullName>
    </recommendedName>
</protein>
<proteinExistence type="predicted"/>
<evidence type="ECO:0000313" key="2">
    <source>
        <dbReference type="Proteomes" id="UP000229342"/>
    </source>
</evidence>
<dbReference type="Proteomes" id="UP000229342">
    <property type="component" value="Unassembled WGS sequence"/>
</dbReference>
<dbReference type="AlphaFoldDB" id="A0A2H0KC54"/>
<accession>A0A2H0KC54</accession>
<organism evidence="1 2">
    <name type="scientific">Candidatus Taylorbacteria bacterium CG11_big_fil_rev_8_21_14_0_20_46_11</name>
    <dbReference type="NCBI Taxonomy" id="1975025"/>
    <lineage>
        <taxon>Bacteria</taxon>
        <taxon>Candidatus Tayloriibacteriota</taxon>
    </lineage>
</organism>
<gene>
    <name evidence="1" type="ORF">COV91_02025</name>
</gene>
<evidence type="ECO:0008006" key="3">
    <source>
        <dbReference type="Google" id="ProtNLM"/>
    </source>
</evidence>
<comment type="caution">
    <text evidence="1">The sequence shown here is derived from an EMBL/GenBank/DDBJ whole genome shotgun (WGS) entry which is preliminary data.</text>
</comment>
<name>A0A2H0KC54_9BACT</name>
<evidence type="ECO:0000313" key="1">
    <source>
        <dbReference type="EMBL" id="PIQ68831.1"/>
    </source>
</evidence>
<sequence>MSRIILVSNASTPNDAPTEYLDSWFGKIVELVKKQKDTKLFELKKERANRKELTELVETENPQLVIFNGHGNDELITGFNKEILIRYNDNESLLEGKIVHSMACESAKTLGPKCIIIGTRSFIGYKEKFNLVHLNKKSVLEQLDDPIARFFIEPAYEAVIALVEGKTTGDAYTKSQNAYRENLTVLLTSNRTEYNTVLASRLYHNFQHQVCLGDQGASF</sequence>
<dbReference type="EMBL" id="PCVG01000024">
    <property type="protein sequence ID" value="PIQ68831.1"/>
    <property type="molecule type" value="Genomic_DNA"/>
</dbReference>